<protein>
    <recommendedName>
        <fullName evidence="3">WbqC-like protein</fullName>
    </recommendedName>
</protein>
<gene>
    <name evidence="1" type="ORF">OI18_15765</name>
</gene>
<sequence length="237" mass="27622">MTGVKQDRFKVHLKGLNMSTLIIDLQYFGSVYWYKKVYKYTHVEFSEYEKHRKMGFRNRLWIAGAEGRMNLSVPIVDARNEKQVYKDVRIVPGRWQTEHFRALVSCYNRSPWFEHYRDELAALYEKPVDYLFDWNLACFEWMNEKLDLPVTVDVARLPGNGGQAPENESAPGADGVVNFTDYFHPSNSGNWLHGDENRFRYSQVFEDRVGFLPGLSILDLMFCEGLSGVKRLVGDAR</sequence>
<name>A0A0C1L201_9BACT</name>
<dbReference type="InterPro" id="IPR014985">
    <property type="entry name" value="WbqC"/>
</dbReference>
<proteinExistence type="predicted"/>
<keyword evidence="2" id="KW-1185">Reference proteome</keyword>
<evidence type="ECO:0000313" key="2">
    <source>
        <dbReference type="Proteomes" id="UP000031408"/>
    </source>
</evidence>
<dbReference type="EMBL" id="JSVC01000018">
    <property type="protein sequence ID" value="KIC93626.1"/>
    <property type="molecule type" value="Genomic_DNA"/>
</dbReference>
<reference evidence="1 2" key="1">
    <citation type="submission" date="2014-11" db="EMBL/GenBank/DDBJ databases">
        <title>Genome sequence of Flavihumibacter solisilvae 3-3.</title>
        <authorList>
            <person name="Zhou G."/>
            <person name="Li M."/>
            <person name="Wang G."/>
        </authorList>
    </citation>
    <scope>NUCLEOTIDE SEQUENCE [LARGE SCALE GENOMIC DNA]</scope>
    <source>
        <strain evidence="1 2">3-3</strain>
    </source>
</reference>
<dbReference type="Pfam" id="PF08889">
    <property type="entry name" value="WbqC"/>
    <property type="match status" value="1"/>
</dbReference>
<evidence type="ECO:0008006" key="3">
    <source>
        <dbReference type="Google" id="ProtNLM"/>
    </source>
</evidence>
<dbReference type="AlphaFoldDB" id="A0A0C1L201"/>
<evidence type="ECO:0000313" key="1">
    <source>
        <dbReference type="EMBL" id="KIC93626.1"/>
    </source>
</evidence>
<accession>A0A0C1L201</accession>
<dbReference type="Proteomes" id="UP000031408">
    <property type="component" value="Unassembled WGS sequence"/>
</dbReference>
<comment type="caution">
    <text evidence="1">The sequence shown here is derived from an EMBL/GenBank/DDBJ whole genome shotgun (WGS) entry which is preliminary data.</text>
</comment>
<dbReference type="STRING" id="1349421.OI18_15765"/>
<organism evidence="1 2">
    <name type="scientific">Flavihumibacter solisilvae</name>
    <dbReference type="NCBI Taxonomy" id="1349421"/>
    <lineage>
        <taxon>Bacteria</taxon>
        <taxon>Pseudomonadati</taxon>
        <taxon>Bacteroidota</taxon>
        <taxon>Chitinophagia</taxon>
        <taxon>Chitinophagales</taxon>
        <taxon>Chitinophagaceae</taxon>
        <taxon>Flavihumibacter</taxon>
    </lineage>
</organism>